<dbReference type="Proteomes" id="UP001303946">
    <property type="component" value="Chromosome"/>
</dbReference>
<evidence type="ECO:0000313" key="1">
    <source>
        <dbReference type="EMBL" id="WOB06973.1"/>
    </source>
</evidence>
<protein>
    <submittedName>
        <fullName evidence="1">Uncharacterized protein</fullName>
    </submittedName>
</protein>
<accession>A0ABZ0CVU6</accession>
<dbReference type="RefSeq" id="WP_316699629.1">
    <property type="nucleotide sequence ID" value="NZ_CP136336.1"/>
</dbReference>
<proteinExistence type="predicted"/>
<reference evidence="1 2" key="1">
    <citation type="submission" date="2023-10" db="EMBL/GenBank/DDBJ databases">
        <title>Bacteria for the degradation of biodegradable plastic PBAT(Polybutylene adipate terephthalate).</title>
        <authorList>
            <person name="Weon H.-Y."/>
            <person name="Yeon J."/>
        </authorList>
    </citation>
    <scope>NUCLEOTIDE SEQUENCE [LARGE SCALE GENOMIC DNA]</scope>
    <source>
        <strain evidence="1 2">SBD 7-3</strain>
    </source>
</reference>
<name>A0ABZ0CVU6_9BURK</name>
<dbReference type="EMBL" id="CP136336">
    <property type="protein sequence ID" value="WOB06973.1"/>
    <property type="molecule type" value="Genomic_DNA"/>
</dbReference>
<sequence>MDLSTATQAQFTAIERSLNNRPRAILDVATPQEVFDQLKLNHIAGVALQV</sequence>
<evidence type="ECO:0000313" key="2">
    <source>
        <dbReference type="Proteomes" id="UP001303946"/>
    </source>
</evidence>
<gene>
    <name evidence="1" type="ORF">RXV79_18850</name>
</gene>
<keyword evidence="2" id="KW-1185">Reference proteome</keyword>
<organism evidence="1 2">
    <name type="scientific">Piscinibacter gummiphilus</name>
    <dbReference type="NCBI Taxonomy" id="946333"/>
    <lineage>
        <taxon>Bacteria</taxon>
        <taxon>Pseudomonadati</taxon>
        <taxon>Pseudomonadota</taxon>
        <taxon>Betaproteobacteria</taxon>
        <taxon>Burkholderiales</taxon>
        <taxon>Sphaerotilaceae</taxon>
        <taxon>Piscinibacter</taxon>
    </lineage>
</organism>